<feature type="transmembrane region" description="Helical" evidence="1">
    <location>
        <begin position="36"/>
        <end position="56"/>
    </location>
</feature>
<dbReference type="OrthoDB" id="9809908at2"/>
<dbReference type="Proteomes" id="UP000023541">
    <property type="component" value="Unassembled WGS sequence"/>
</dbReference>
<dbReference type="PANTHER" id="PTHR34220">
    <property type="entry name" value="SENSOR HISTIDINE KINASE YPDA"/>
    <property type="match status" value="1"/>
</dbReference>
<dbReference type="Gene3D" id="3.30.565.10">
    <property type="entry name" value="Histidine kinase-like ATPase, C-terminal domain"/>
    <property type="match status" value="1"/>
</dbReference>
<keyword evidence="4" id="KW-1185">Reference proteome</keyword>
<dbReference type="InterPro" id="IPR010559">
    <property type="entry name" value="Sig_transdc_His_kin_internal"/>
</dbReference>
<keyword evidence="1" id="KW-0472">Membrane</keyword>
<evidence type="ECO:0000313" key="3">
    <source>
        <dbReference type="EMBL" id="EZH75711.1"/>
    </source>
</evidence>
<organism evidence="3 4">
    <name type="scientific">Aquimarina atlantica</name>
    <dbReference type="NCBI Taxonomy" id="1317122"/>
    <lineage>
        <taxon>Bacteria</taxon>
        <taxon>Pseudomonadati</taxon>
        <taxon>Bacteroidota</taxon>
        <taxon>Flavobacteriia</taxon>
        <taxon>Flavobacteriales</taxon>
        <taxon>Flavobacteriaceae</taxon>
        <taxon>Aquimarina</taxon>
    </lineage>
</organism>
<accession>A0A023C078</accession>
<dbReference type="SUPFAM" id="SSF55874">
    <property type="entry name" value="ATPase domain of HSP90 chaperone/DNA topoisomerase II/histidine kinase"/>
    <property type="match status" value="1"/>
</dbReference>
<sequence>MQKGYLKIILHSFLWLVVFIYPIASLNHIPNGQYLINRNWLSISSIFLAFYINYFVLVDQFFFKSKKVLFYILNFFLIIILYALLQKLLQSNVFHPTINGELIREVRSGAMTTVQLMLPIILSIGMCVGLKVNSRFNKNRILLQQVKQTQLDTEIKYLKYQVQPHFLFNTLNNIYALIDSSPFLAKESIHTLSKLMRYLLHDASINRVPIVKEIEFLERYIDLMQLRVSANLTLKKSFPIVNQPIQIAPLLLISFVENAFKHGIDAIQPSFIYIDLTIENDCINYAVTNSSFPEKEKVTDSGIGLENLKKRLELLYPNKFKLTTREENNEYIATLILNFKK</sequence>
<dbReference type="GO" id="GO:0016020">
    <property type="term" value="C:membrane"/>
    <property type="evidence" value="ECO:0007669"/>
    <property type="project" value="InterPro"/>
</dbReference>
<gene>
    <name evidence="3" type="ORF">ATO12_02660</name>
</gene>
<proteinExistence type="predicted"/>
<dbReference type="EMBL" id="AQRA01000001">
    <property type="protein sequence ID" value="EZH75711.1"/>
    <property type="molecule type" value="Genomic_DNA"/>
</dbReference>
<dbReference type="STRING" id="1317122.ATO12_02660"/>
<dbReference type="eggNOG" id="COG2972">
    <property type="taxonomic scope" value="Bacteria"/>
</dbReference>
<evidence type="ECO:0000313" key="4">
    <source>
        <dbReference type="Proteomes" id="UP000023541"/>
    </source>
</evidence>
<dbReference type="InterPro" id="IPR036890">
    <property type="entry name" value="HATPase_C_sf"/>
</dbReference>
<name>A0A023C078_9FLAO</name>
<evidence type="ECO:0000256" key="1">
    <source>
        <dbReference type="SAM" id="Phobius"/>
    </source>
</evidence>
<feature type="transmembrane region" description="Helical" evidence="1">
    <location>
        <begin position="5"/>
        <end position="24"/>
    </location>
</feature>
<reference evidence="3 4" key="1">
    <citation type="submission" date="2014-04" db="EMBL/GenBank/DDBJ databases">
        <title>Aquimarina sp. 22II-S11-z7 Genome Sequencing.</title>
        <authorList>
            <person name="Lai Q."/>
        </authorList>
    </citation>
    <scope>NUCLEOTIDE SEQUENCE [LARGE SCALE GENOMIC DNA]</scope>
    <source>
        <strain evidence="3 4">22II-S11-z7</strain>
    </source>
</reference>
<feature type="domain" description="Signal transduction histidine kinase internal region" evidence="2">
    <location>
        <begin position="154"/>
        <end position="230"/>
    </location>
</feature>
<dbReference type="Pfam" id="PF06580">
    <property type="entry name" value="His_kinase"/>
    <property type="match status" value="1"/>
</dbReference>
<keyword evidence="1" id="KW-1133">Transmembrane helix</keyword>
<evidence type="ECO:0000259" key="2">
    <source>
        <dbReference type="Pfam" id="PF06580"/>
    </source>
</evidence>
<feature type="transmembrane region" description="Helical" evidence="1">
    <location>
        <begin position="109"/>
        <end position="130"/>
    </location>
</feature>
<keyword evidence="1" id="KW-0812">Transmembrane</keyword>
<dbReference type="AlphaFoldDB" id="A0A023C078"/>
<protein>
    <recommendedName>
        <fullName evidence="2">Signal transduction histidine kinase internal region domain-containing protein</fullName>
    </recommendedName>
</protein>
<dbReference type="GO" id="GO:0000155">
    <property type="term" value="F:phosphorelay sensor kinase activity"/>
    <property type="evidence" value="ECO:0007669"/>
    <property type="project" value="InterPro"/>
</dbReference>
<dbReference type="InterPro" id="IPR050640">
    <property type="entry name" value="Bact_2-comp_sensor_kinase"/>
</dbReference>
<dbReference type="PANTHER" id="PTHR34220:SF7">
    <property type="entry name" value="SENSOR HISTIDINE KINASE YPDA"/>
    <property type="match status" value="1"/>
</dbReference>
<comment type="caution">
    <text evidence="3">The sequence shown here is derived from an EMBL/GenBank/DDBJ whole genome shotgun (WGS) entry which is preliminary data.</text>
</comment>
<feature type="transmembrane region" description="Helical" evidence="1">
    <location>
        <begin position="68"/>
        <end position="89"/>
    </location>
</feature>